<dbReference type="AlphaFoldDB" id="A0A1G6T6X4"/>
<evidence type="ECO:0000313" key="2">
    <source>
        <dbReference type="Proteomes" id="UP000182100"/>
    </source>
</evidence>
<sequence>MKHRPPWFGADAGALYESRAEERTRQVVGGPVA</sequence>
<dbReference type="STRING" id="67344.SAMN05216505_10641"/>
<reference evidence="2" key="1">
    <citation type="submission" date="2016-10" db="EMBL/GenBank/DDBJ databases">
        <authorList>
            <person name="Varghese N."/>
            <person name="Submissions S."/>
        </authorList>
    </citation>
    <scope>NUCLEOTIDE SEQUENCE [LARGE SCALE GENOMIC DNA]</scope>
    <source>
        <strain evidence="2">CGMCC 4.3504</strain>
    </source>
</reference>
<keyword evidence="2" id="KW-1185">Reference proteome</keyword>
<organism evidence="1 2">
    <name type="scientific">Streptomyces prasinopilosus</name>
    <dbReference type="NCBI Taxonomy" id="67344"/>
    <lineage>
        <taxon>Bacteria</taxon>
        <taxon>Bacillati</taxon>
        <taxon>Actinomycetota</taxon>
        <taxon>Actinomycetes</taxon>
        <taxon>Kitasatosporales</taxon>
        <taxon>Streptomycetaceae</taxon>
        <taxon>Streptomyces</taxon>
    </lineage>
</organism>
<dbReference type="EMBL" id="FMZK01000006">
    <property type="protein sequence ID" value="SDD24306.1"/>
    <property type="molecule type" value="Genomic_DNA"/>
</dbReference>
<accession>A0A1G6T6X4</accession>
<evidence type="ECO:0000313" key="1">
    <source>
        <dbReference type="EMBL" id="SDD24306.1"/>
    </source>
</evidence>
<gene>
    <name evidence="1" type="ORF">SAMN05216505_10641</name>
</gene>
<name>A0A1G6T6X4_9ACTN</name>
<proteinExistence type="predicted"/>
<dbReference type="Proteomes" id="UP000182100">
    <property type="component" value="Unassembled WGS sequence"/>
</dbReference>
<protein>
    <submittedName>
        <fullName evidence="1">Uncharacterized protein</fullName>
    </submittedName>
</protein>